<feature type="transmembrane region" description="Helical" evidence="1">
    <location>
        <begin position="124"/>
        <end position="142"/>
    </location>
</feature>
<feature type="transmembrane region" description="Helical" evidence="1">
    <location>
        <begin position="587"/>
        <end position="615"/>
    </location>
</feature>
<reference evidence="3" key="1">
    <citation type="submission" date="2022-02" db="EMBL/GenBank/DDBJ databases">
        <title>Halalkalibacter sp. nov. isolated from Lonar Lake, India.</title>
        <authorList>
            <person name="Joshi A."/>
            <person name="Thite S."/>
            <person name="Lodha T."/>
        </authorList>
    </citation>
    <scope>NUCLEOTIDE SEQUENCE</scope>
    <source>
        <strain evidence="3">MEB205</strain>
    </source>
</reference>
<feature type="transmembrane region" description="Helical" evidence="1">
    <location>
        <begin position="461"/>
        <end position="483"/>
    </location>
</feature>
<dbReference type="NCBIfam" id="TIGR02123">
    <property type="entry name" value="TRAP_fused"/>
    <property type="match status" value="1"/>
</dbReference>
<protein>
    <submittedName>
        <fullName evidence="3">TRAP transporter permease</fullName>
    </submittedName>
</protein>
<dbReference type="PANTHER" id="PTHR43849">
    <property type="entry name" value="BLL3936 PROTEIN"/>
    <property type="match status" value="1"/>
</dbReference>
<gene>
    <name evidence="3" type="ORF">MF646_15535</name>
</gene>
<dbReference type="AlphaFoldDB" id="A0A9X2I942"/>
<keyword evidence="4" id="KW-1185">Reference proteome</keyword>
<evidence type="ECO:0000256" key="1">
    <source>
        <dbReference type="SAM" id="Phobius"/>
    </source>
</evidence>
<proteinExistence type="predicted"/>
<feature type="transmembrane region" description="Helical" evidence="1">
    <location>
        <begin position="431"/>
        <end position="454"/>
    </location>
</feature>
<dbReference type="InterPro" id="IPR010656">
    <property type="entry name" value="DctM"/>
</dbReference>
<dbReference type="EMBL" id="JAKRYL010000016">
    <property type="protein sequence ID" value="MCL7748540.1"/>
    <property type="molecule type" value="Genomic_DNA"/>
</dbReference>
<dbReference type="InterPro" id="IPR011853">
    <property type="entry name" value="TRAP_DctM-Dct_fused"/>
</dbReference>
<feature type="transmembrane region" description="Helical" evidence="1">
    <location>
        <begin position="99"/>
        <end position="117"/>
    </location>
</feature>
<comment type="caution">
    <text evidence="3">The sequence shown here is derived from an EMBL/GenBank/DDBJ whole genome shotgun (WGS) entry which is preliminary data.</text>
</comment>
<keyword evidence="1" id="KW-0812">Transmembrane</keyword>
<feature type="transmembrane region" description="Helical" evidence="1">
    <location>
        <begin position="551"/>
        <end position="575"/>
    </location>
</feature>
<dbReference type="Pfam" id="PF06808">
    <property type="entry name" value="DctM"/>
    <property type="match status" value="1"/>
</dbReference>
<feature type="transmembrane region" description="Helical" evidence="1">
    <location>
        <begin position="75"/>
        <end position="93"/>
    </location>
</feature>
<feature type="transmembrane region" description="Helical" evidence="1">
    <location>
        <begin position="36"/>
        <end position="54"/>
    </location>
</feature>
<feature type="transmembrane region" description="Helical" evidence="1">
    <location>
        <begin position="363"/>
        <end position="380"/>
    </location>
</feature>
<organism evidence="3 4">
    <name type="scientific">Halalkalibacter alkaliphilus</name>
    <dbReference type="NCBI Taxonomy" id="2917993"/>
    <lineage>
        <taxon>Bacteria</taxon>
        <taxon>Bacillati</taxon>
        <taxon>Bacillota</taxon>
        <taxon>Bacilli</taxon>
        <taxon>Bacillales</taxon>
        <taxon>Bacillaceae</taxon>
        <taxon>Halalkalibacter</taxon>
    </lineage>
</organism>
<sequence>MLQKIITRAVVILAFFLAFFHLYAGGIQIFPSMQQRGVHLGFALALIFLIYPFMKKQNNEGNISTRGKIAWVTDILLAGASIFIAGYIYMHFIDLSMAFSSPTITMLVVGILSILLTLEAARRIIGWALPVLATLFLVYAFVGEKLPLLFAHSGYSLQRIITQVGLSNEGVFGIPLGVSATYVVLFVLFGSFLEKSGAGKFFIDLAFSLVGRFRGGAAKVSIVSSALFGSISGSQVGNVATTGILTIPLMKRGGYKAKYAGAVESVASTGGMLLPPVMGAVAFLMADFLQVEYIQVALAALIPALLYFIAIFIMVDLRAARMGENSEDHYKVPNLKEMIVTKGHLILPLLVLVFLLIGPQLPPPEAAFWGIVSVPLVCLLRKETRMSFYDMKEAIVQGMKLSLVVASACACAGIVIGVINMTGMGLRFSGILIELSGGHLFVLLLLTMVASIIMGMGLPPVASYIILAVLAAPAITQLGVPSMAAHMFIFYYGVLSGITPPVAIAAYAASGIAKTNPMSTSITACRLAAVAFIVPFMFVYGPALIFQGTVVTILLASVTALIGIYALAVALEGYLKQPVLLISRSMLFLGAVLLINVGILFDIIGFVLIVATLLYELKVRKFVGVPNLSAKEM</sequence>
<feature type="transmembrane region" description="Helical" evidence="1">
    <location>
        <begin position="524"/>
        <end position="545"/>
    </location>
</feature>
<feature type="transmembrane region" description="Helical" evidence="1">
    <location>
        <begin position="172"/>
        <end position="193"/>
    </location>
</feature>
<dbReference type="Proteomes" id="UP001139150">
    <property type="component" value="Unassembled WGS sequence"/>
</dbReference>
<accession>A0A9X2I942</accession>
<name>A0A9X2I942_9BACI</name>
<evidence type="ECO:0000259" key="2">
    <source>
        <dbReference type="Pfam" id="PF06808"/>
    </source>
</evidence>
<evidence type="ECO:0000313" key="3">
    <source>
        <dbReference type="EMBL" id="MCL7748540.1"/>
    </source>
</evidence>
<feature type="transmembrane region" description="Helical" evidence="1">
    <location>
        <begin position="401"/>
        <end position="419"/>
    </location>
</feature>
<evidence type="ECO:0000313" key="4">
    <source>
        <dbReference type="Proteomes" id="UP001139150"/>
    </source>
</evidence>
<dbReference type="PANTHER" id="PTHR43849:SF2">
    <property type="entry name" value="BLL3936 PROTEIN"/>
    <property type="match status" value="1"/>
</dbReference>
<feature type="transmembrane region" description="Helical" evidence="1">
    <location>
        <begin position="296"/>
        <end position="317"/>
    </location>
</feature>
<keyword evidence="1" id="KW-1133">Transmembrane helix</keyword>
<dbReference type="RefSeq" id="WP_250097425.1">
    <property type="nucleotide sequence ID" value="NZ_JAKRYL010000016.1"/>
</dbReference>
<feature type="transmembrane region" description="Helical" evidence="1">
    <location>
        <begin position="9"/>
        <end position="30"/>
    </location>
</feature>
<feature type="transmembrane region" description="Helical" evidence="1">
    <location>
        <begin position="489"/>
        <end position="512"/>
    </location>
</feature>
<feature type="transmembrane region" description="Helical" evidence="1">
    <location>
        <begin position="338"/>
        <end position="357"/>
    </location>
</feature>
<feature type="transmembrane region" description="Helical" evidence="1">
    <location>
        <begin position="259"/>
        <end position="284"/>
    </location>
</feature>
<feature type="domain" description="TRAP C4-dicarboxylate transport system permease DctM subunit" evidence="2">
    <location>
        <begin position="113"/>
        <end position="551"/>
    </location>
</feature>
<keyword evidence="1" id="KW-0472">Membrane</keyword>